<reference evidence="3" key="1">
    <citation type="submission" date="2014-06" db="EMBL/GenBank/DDBJ databases">
        <authorList>
            <person name="Winans N.J."/>
            <person name="Newell P.D."/>
            <person name="Douglas A.E."/>
        </authorList>
    </citation>
    <scope>NUCLEOTIDE SEQUENCE [LARGE SCALE GENOMIC DNA]</scope>
</reference>
<evidence type="ECO:0000256" key="1">
    <source>
        <dbReference type="SAM" id="SignalP"/>
    </source>
</evidence>
<keyword evidence="1" id="KW-0732">Signal</keyword>
<name>A0A252AX29_9PROT</name>
<dbReference type="SUPFAM" id="SSF51182">
    <property type="entry name" value="RmlC-like cupins"/>
    <property type="match status" value="1"/>
</dbReference>
<gene>
    <name evidence="2" type="ORF">HK17_15760</name>
</gene>
<dbReference type="RefSeq" id="WP_370684402.1">
    <property type="nucleotide sequence ID" value="NZ_JBJJWX010000019.1"/>
</dbReference>
<dbReference type="InterPro" id="IPR011051">
    <property type="entry name" value="RmlC_Cupin_sf"/>
</dbReference>
<comment type="caution">
    <text evidence="2">The sequence shown here is derived from an EMBL/GenBank/DDBJ whole genome shotgun (WGS) entry which is preliminary data.</text>
</comment>
<dbReference type="EMBL" id="JOPA01000008">
    <property type="protein sequence ID" value="OUI95899.1"/>
    <property type="molecule type" value="Genomic_DNA"/>
</dbReference>
<feature type="chain" id="PRO_5013372825" evidence="1">
    <location>
        <begin position="18"/>
        <end position="185"/>
    </location>
</feature>
<proteinExistence type="predicted"/>
<sequence length="185" mass="19999">MPRFIRYCLTVSVLAMAGFVGSSVAPQAAAPDASTASSPPPRSVYWHNWTDSQGVSHMTKCTFHTYTLKSMSPPAGPQWQDALSTGKARLISTVQPPHWNGAWHPDPKVQWIIPLKGTWFVQAMDGTRVEMGPGDISLGEDQLSRPDSAGHKGHLAGNVGNGPVTLLVIQLEDEAPTADKPCRFQ</sequence>
<protein>
    <submittedName>
        <fullName evidence="2">Cupin</fullName>
    </submittedName>
</protein>
<evidence type="ECO:0000313" key="2">
    <source>
        <dbReference type="EMBL" id="OUI95899.1"/>
    </source>
</evidence>
<feature type="signal peptide" evidence="1">
    <location>
        <begin position="1"/>
        <end position="17"/>
    </location>
</feature>
<dbReference type="CDD" id="cd07009">
    <property type="entry name" value="cupin_BLL0285-like"/>
    <property type="match status" value="1"/>
</dbReference>
<evidence type="ECO:0000313" key="3">
    <source>
        <dbReference type="Proteomes" id="UP000194641"/>
    </source>
</evidence>
<accession>A0A252AX29</accession>
<organism evidence="2 3">
    <name type="scientific">Acetobacter indonesiensis</name>
    <dbReference type="NCBI Taxonomy" id="104101"/>
    <lineage>
        <taxon>Bacteria</taxon>
        <taxon>Pseudomonadati</taxon>
        <taxon>Pseudomonadota</taxon>
        <taxon>Alphaproteobacteria</taxon>
        <taxon>Acetobacterales</taxon>
        <taxon>Acetobacteraceae</taxon>
        <taxon>Acetobacter</taxon>
    </lineage>
</organism>
<dbReference type="Proteomes" id="UP000194641">
    <property type="component" value="Unassembled WGS sequence"/>
</dbReference>
<dbReference type="AlphaFoldDB" id="A0A252AX29"/>